<dbReference type="InterPro" id="IPR029063">
    <property type="entry name" value="SAM-dependent_MTases_sf"/>
</dbReference>
<dbReference type="STRING" id="360412.LARV_01528"/>
<keyword evidence="2" id="KW-0808">Transferase</keyword>
<evidence type="ECO:0000313" key="3">
    <source>
        <dbReference type="Proteomes" id="UP000055060"/>
    </source>
</evidence>
<dbReference type="CDD" id="cd02440">
    <property type="entry name" value="AdoMet_MTases"/>
    <property type="match status" value="1"/>
</dbReference>
<dbReference type="RefSeq" id="WP_075073089.1">
    <property type="nucleotide sequence ID" value="NZ_DF967972.1"/>
</dbReference>
<dbReference type="OrthoDB" id="154497at2"/>
<dbReference type="AlphaFoldDB" id="A0A0S7BE44"/>
<sequence>MMDSQKSAKEDVRHFYDQVGWQLEDGDHYQNAHYEDLRPVAQEYIQRCHMRVKRHLKPDGKFLLDAGSGPIQYPEYLTYSEGYQYRVCADISIVALKEARKRTGQKGLMVVADVANLPFKDGAFEGIVSLHTFHHLALEDQARAYDETFRVLAPQCTAVVVNGWSESPLMKRWNWVAGMMNGLRSLRARLMGKKPRPAVKSNAPASNRPVGTFTVKNDPAWLKKTLAGRIDFEILVWRSLSVNFLRAVFHEKLGGRRLLRWVYRQEERNPNYCGENGQYPMVVIHK</sequence>
<dbReference type="EMBL" id="DF967972">
    <property type="protein sequence ID" value="GAP13773.1"/>
    <property type="molecule type" value="Genomic_DNA"/>
</dbReference>
<evidence type="ECO:0000259" key="1">
    <source>
        <dbReference type="Pfam" id="PF08241"/>
    </source>
</evidence>
<organism evidence="2">
    <name type="scientific">Longilinea arvoryzae</name>
    <dbReference type="NCBI Taxonomy" id="360412"/>
    <lineage>
        <taxon>Bacteria</taxon>
        <taxon>Bacillati</taxon>
        <taxon>Chloroflexota</taxon>
        <taxon>Anaerolineae</taxon>
        <taxon>Anaerolineales</taxon>
        <taxon>Anaerolineaceae</taxon>
        <taxon>Longilinea</taxon>
    </lineage>
</organism>
<keyword evidence="3" id="KW-1185">Reference proteome</keyword>
<keyword evidence="2" id="KW-0489">Methyltransferase</keyword>
<protein>
    <submittedName>
        <fullName evidence="2">Methylase</fullName>
    </submittedName>
</protein>
<dbReference type="InterPro" id="IPR013216">
    <property type="entry name" value="Methyltransf_11"/>
</dbReference>
<dbReference type="Proteomes" id="UP000055060">
    <property type="component" value="Unassembled WGS sequence"/>
</dbReference>
<dbReference type="Gene3D" id="3.40.50.150">
    <property type="entry name" value="Vaccinia Virus protein VP39"/>
    <property type="match status" value="1"/>
</dbReference>
<feature type="domain" description="Methyltransferase type 11" evidence="1">
    <location>
        <begin position="64"/>
        <end position="157"/>
    </location>
</feature>
<dbReference type="SUPFAM" id="SSF53335">
    <property type="entry name" value="S-adenosyl-L-methionine-dependent methyltransferases"/>
    <property type="match status" value="1"/>
</dbReference>
<reference evidence="2" key="1">
    <citation type="submission" date="2015-07" db="EMBL/GenBank/DDBJ databases">
        <title>Draft Genome Sequences of Anaerolinea thermolimosa IMO-1, Bellilinea caldifistulae GOMI-1, Leptolinea tardivitalis YMTK-2, Levilinea saccharolytica KIBI-1,Longilinea arvoryzae KOME-1, Previously Described as Members of the Anaerolineaceae (Chloroflexi).</title>
        <authorList>
            <person name="Sekiguchi Y."/>
            <person name="Ohashi A."/>
            <person name="Matsuura N."/>
            <person name="Tourlousse M.D."/>
        </authorList>
    </citation>
    <scope>NUCLEOTIDE SEQUENCE [LARGE SCALE GENOMIC DNA]</scope>
    <source>
        <strain evidence="2">KOME-1</strain>
    </source>
</reference>
<dbReference type="GO" id="GO:0032259">
    <property type="term" value="P:methylation"/>
    <property type="evidence" value="ECO:0007669"/>
    <property type="project" value="UniProtKB-KW"/>
</dbReference>
<name>A0A0S7BE44_9CHLR</name>
<proteinExistence type="predicted"/>
<gene>
    <name evidence="2" type="ORF">LARV_01528</name>
</gene>
<dbReference type="GO" id="GO:0008757">
    <property type="term" value="F:S-adenosylmethionine-dependent methyltransferase activity"/>
    <property type="evidence" value="ECO:0007669"/>
    <property type="project" value="InterPro"/>
</dbReference>
<evidence type="ECO:0000313" key="2">
    <source>
        <dbReference type="EMBL" id="GAP13773.1"/>
    </source>
</evidence>
<accession>A0A0S7BE44</accession>
<dbReference type="Pfam" id="PF08241">
    <property type="entry name" value="Methyltransf_11"/>
    <property type="match status" value="1"/>
</dbReference>